<proteinExistence type="inferred from homology"/>
<dbReference type="RefSeq" id="WP_402699174.1">
    <property type="nucleotide sequence ID" value="NZ_JBIUZV010000003.1"/>
</dbReference>
<evidence type="ECO:0000259" key="16">
    <source>
        <dbReference type="SMART" id="SM00965"/>
    </source>
</evidence>
<dbReference type="Proteomes" id="UP001617427">
    <property type="component" value="Unassembled WGS sequence"/>
</dbReference>
<protein>
    <submittedName>
        <fullName evidence="17">TonB-dependent siderophore receptor</fullName>
    </submittedName>
</protein>
<dbReference type="InterPro" id="IPR010105">
    <property type="entry name" value="TonB_sidphr_rcpt"/>
</dbReference>
<dbReference type="Pfam" id="PF07715">
    <property type="entry name" value="Plug"/>
    <property type="match status" value="1"/>
</dbReference>
<evidence type="ECO:0000256" key="13">
    <source>
        <dbReference type="ARBA" id="ARBA00023237"/>
    </source>
</evidence>
<dbReference type="InterPro" id="IPR039426">
    <property type="entry name" value="TonB-dep_rcpt-like"/>
</dbReference>
<keyword evidence="13 14" id="KW-0998">Cell outer membrane</keyword>
<sequence length="813" mass="89012">MDRKTFGRQLMVAALHGAIGLSIIALPVLTSAQVAGAALERAYEVNLRAQKLATALAELSIQTGIQIYADGAQVGQLNAPAVQGSLTARQALTQLLTGSGLGFRAQGADSFLIRKGEGSVAEEGATLPTVIVRATADSETAEGHVTGYLARRSATATKTDASILETPQSISVVTSDFIAASGATRLKEALAYTPGINTSPWGADSRFDWAILRGFDAQTPGYYLDGLQLRNNNSWAIWQTESYGAERIEVLRGPASVLYGQNGAGGMINVVSKRPTEEPLHELQVQVGDNSRRQIAGDFSGPLDEQGKLLYRLTGLVREASLPGSGLPNDRTYIAPALAWRPSTDTSLTLLSHYLRVRDGSSYGGFPEVGTLLPNPNGQFSPTTYTGEPGFDHFNQDQWMVGYLFEHRLNDTWTVRQNARYGYTSADYRQVYNQSAFAEVNSTDPSAPENFRQLQRYPFGSTENARLFTIDNQLQAKFGLGAWQHTMLVGLDYQHSRNYQRTYNSGTVADIDGYTPVYGSAVVPGTPWFDGTTTLAQTGFYVQDQIKWGDWVATLGGRYDSASTKVNSNIDGSATSVSEHKFTKRAGLVYLHPSGWAPYFSYAESFSPTATIDPATNSPMHPETGRQYEAGLRYQPVGRNDRYSAAVFDLRRQNYITYSEDFLPKQTGEILVRGLEFEAAVQPTSRINVIAAYTYTPKAVVTASSTPSEIGKQMQAVSRNQFSLWTDYRFPFGVKIGVGARYTGSNRGYAESASVPVPAYTLLDALVEYDLAHWKLAFNVRNLTNKTYISNCSSGICRYGDVRRAFATATYRW</sequence>
<dbReference type="CDD" id="cd01347">
    <property type="entry name" value="ligand_gated_channel"/>
    <property type="match status" value="1"/>
</dbReference>
<keyword evidence="10 15" id="KW-0798">TonB box</keyword>
<keyword evidence="9" id="KW-0406">Ion transport</keyword>
<comment type="similarity">
    <text evidence="2 14 15">Belongs to the TonB-dependent receptor family.</text>
</comment>
<dbReference type="SMART" id="SM00965">
    <property type="entry name" value="STN"/>
    <property type="match status" value="1"/>
</dbReference>
<keyword evidence="18" id="KW-1185">Reference proteome</keyword>
<gene>
    <name evidence="17" type="ORF">ACIPEN_06885</name>
</gene>
<dbReference type="PROSITE" id="PS52016">
    <property type="entry name" value="TONB_DEPENDENT_REC_3"/>
    <property type="match status" value="1"/>
</dbReference>
<evidence type="ECO:0000256" key="5">
    <source>
        <dbReference type="ARBA" id="ARBA00022496"/>
    </source>
</evidence>
<keyword evidence="6 14" id="KW-0812">Transmembrane</keyword>
<evidence type="ECO:0000256" key="9">
    <source>
        <dbReference type="ARBA" id="ARBA00023065"/>
    </source>
</evidence>
<evidence type="ECO:0000256" key="10">
    <source>
        <dbReference type="ARBA" id="ARBA00023077"/>
    </source>
</evidence>
<keyword evidence="5" id="KW-0410">Iron transport</keyword>
<dbReference type="Gene3D" id="3.55.50.30">
    <property type="match status" value="1"/>
</dbReference>
<accession>A0ABW8EVR5</accession>
<dbReference type="InterPro" id="IPR000531">
    <property type="entry name" value="Beta-barrel_TonB"/>
</dbReference>
<dbReference type="EMBL" id="JBIUZV010000003">
    <property type="protein sequence ID" value="MFJ3045535.1"/>
    <property type="molecule type" value="Genomic_DNA"/>
</dbReference>
<keyword evidence="12 17" id="KW-0675">Receptor</keyword>
<evidence type="ECO:0000256" key="7">
    <source>
        <dbReference type="ARBA" id="ARBA00022729"/>
    </source>
</evidence>
<dbReference type="InterPro" id="IPR011662">
    <property type="entry name" value="Secretin/TonB_short_N"/>
</dbReference>
<feature type="domain" description="Secretin/TonB short N-terminal" evidence="16">
    <location>
        <begin position="65"/>
        <end position="116"/>
    </location>
</feature>
<dbReference type="SUPFAM" id="SSF56935">
    <property type="entry name" value="Porins"/>
    <property type="match status" value="1"/>
</dbReference>
<evidence type="ECO:0000256" key="14">
    <source>
        <dbReference type="PROSITE-ProRule" id="PRU01360"/>
    </source>
</evidence>
<keyword evidence="4 14" id="KW-1134">Transmembrane beta strand</keyword>
<evidence type="ECO:0000256" key="2">
    <source>
        <dbReference type="ARBA" id="ARBA00009810"/>
    </source>
</evidence>
<dbReference type="InterPro" id="IPR037066">
    <property type="entry name" value="Plug_dom_sf"/>
</dbReference>
<name>A0ABW8EVR5_9BURK</name>
<evidence type="ECO:0000256" key="1">
    <source>
        <dbReference type="ARBA" id="ARBA00004571"/>
    </source>
</evidence>
<dbReference type="NCBIfam" id="TIGR01783">
    <property type="entry name" value="TonB-siderophor"/>
    <property type="match status" value="1"/>
</dbReference>
<keyword evidence="7" id="KW-0732">Signal</keyword>
<dbReference type="InterPro" id="IPR012910">
    <property type="entry name" value="Plug_dom"/>
</dbReference>
<evidence type="ECO:0000256" key="15">
    <source>
        <dbReference type="RuleBase" id="RU003357"/>
    </source>
</evidence>
<evidence type="ECO:0000256" key="4">
    <source>
        <dbReference type="ARBA" id="ARBA00022452"/>
    </source>
</evidence>
<keyword evidence="11 14" id="KW-0472">Membrane</keyword>
<evidence type="ECO:0000256" key="11">
    <source>
        <dbReference type="ARBA" id="ARBA00023136"/>
    </source>
</evidence>
<dbReference type="InterPro" id="IPR036942">
    <property type="entry name" value="Beta-barrel_TonB_sf"/>
</dbReference>
<keyword evidence="3 14" id="KW-0813">Transport</keyword>
<dbReference type="Gene3D" id="2.170.130.10">
    <property type="entry name" value="TonB-dependent receptor, plug domain"/>
    <property type="match status" value="1"/>
</dbReference>
<dbReference type="Gene3D" id="2.40.170.20">
    <property type="entry name" value="TonB-dependent receptor, beta-barrel domain"/>
    <property type="match status" value="1"/>
</dbReference>
<evidence type="ECO:0000256" key="8">
    <source>
        <dbReference type="ARBA" id="ARBA00023004"/>
    </source>
</evidence>
<comment type="caution">
    <text evidence="17">The sequence shown here is derived from an EMBL/GenBank/DDBJ whole genome shotgun (WGS) entry which is preliminary data.</text>
</comment>
<dbReference type="PANTHER" id="PTHR32552">
    <property type="entry name" value="FERRICHROME IRON RECEPTOR-RELATED"/>
    <property type="match status" value="1"/>
</dbReference>
<evidence type="ECO:0000256" key="12">
    <source>
        <dbReference type="ARBA" id="ARBA00023170"/>
    </source>
</evidence>
<dbReference type="PANTHER" id="PTHR32552:SF68">
    <property type="entry name" value="FERRICHROME OUTER MEMBRANE TRANSPORTER_PHAGE RECEPTOR"/>
    <property type="match status" value="1"/>
</dbReference>
<evidence type="ECO:0000313" key="17">
    <source>
        <dbReference type="EMBL" id="MFJ3045535.1"/>
    </source>
</evidence>
<comment type="subcellular location">
    <subcellularLocation>
        <location evidence="1 14">Cell outer membrane</location>
        <topology evidence="1 14">Multi-pass membrane protein</topology>
    </subcellularLocation>
</comment>
<dbReference type="Pfam" id="PF00593">
    <property type="entry name" value="TonB_dep_Rec_b-barrel"/>
    <property type="match status" value="1"/>
</dbReference>
<organism evidence="17 18">
    <name type="scientific">Herbaspirillum chlorophenolicum</name>
    <dbReference type="NCBI Taxonomy" id="211589"/>
    <lineage>
        <taxon>Bacteria</taxon>
        <taxon>Pseudomonadati</taxon>
        <taxon>Pseudomonadota</taxon>
        <taxon>Betaproteobacteria</taxon>
        <taxon>Burkholderiales</taxon>
        <taxon>Oxalobacteraceae</taxon>
        <taxon>Herbaspirillum</taxon>
    </lineage>
</organism>
<evidence type="ECO:0000313" key="18">
    <source>
        <dbReference type="Proteomes" id="UP001617427"/>
    </source>
</evidence>
<evidence type="ECO:0000256" key="6">
    <source>
        <dbReference type="ARBA" id="ARBA00022692"/>
    </source>
</evidence>
<evidence type="ECO:0000256" key="3">
    <source>
        <dbReference type="ARBA" id="ARBA00022448"/>
    </source>
</evidence>
<reference evidence="17 18" key="1">
    <citation type="submission" date="2024-10" db="EMBL/GenBank/DDBJ databases">
        <title>The Natural Products Discovery Center: Release of the First 8490 Sequenced Strains for Exploring Actinobacteria Biosynthetic Diversity.</title>
        <authorList>
            <person name="Kalkreuter E."/>
            <person name="Kautsar S.A."/>
            <person name="Yang D."/>
            <person name="Bader C.D."/>
            <person name="Teijaro C.N."/>
            <person name="Fluegel L."/>
            <person name="Davis C.M."/>
            <person name="Simpson J.R."/>
            <person name="Lauterbach L."/>
            <person name="Steele A.D."/>
            <person name="Gui C."/>
            <person name="Meng S."/>
            <person name="Li G."/>
            <person name="Viehrig K."/>
            <person name="Ye F."/>
            <person name="Su P."/>
            <person name="Kiefer A.F."/>
            <person name="Nichols A."/>
            <person name="Cepeda A.J."/>
            <person name="Yan W."/>
            <person name="Fan B."/>
            <person name="Jiang Y."/>
            <person name="Adhikari A."/>
            <person name="Zheng C.-J."/>
            <person name="Schuster L."/>
            <person name="Cowan T.M."/>
            <person name="Smanski M.J."/>
            <person name="Chevrette M.G."/>
            <person name="De Carvalho L.P.S."/>
            <person name="Shen B."/>
        </authorList>
    </citation>
    <scope>NUCLEOTIDE SEQUENCE [LARGE SCALE GENOMIC DNA]</scope>
    <source>
        <strain evidence="17 18">NPDC087045</strain>
    </source>
</reference>
<keyword evidence="8" id="KW-0408">Iron</keyword>